<evidence type="ECO:0000313" key="2">
    <source>
        <dbReference type="EMBL" id="KYR02572.1"/>
    </source>
</evidence>
<dbReference type="InterPro" id="IPR032245">
    <property type="entry name" value="RMI2"/>
</dbReference>
<organism evidence="2 3">
    <name type="scientific">Tieghemostelium lacteum</name>
    <name type="common">Slime mold</name>
    <name type="synonym">Dictyostelium lacteum</name>
    <dbReference type="NCBI Taxonomy" id="361077"/>
    <lineage>
        <taxon>Eukaryota</taxon>
        <taxon>Amoebozoa</taxon>
        <taxon>Evosea</taxon>
        <taxon>Eumycetozoa</taxon>
        <taxon>Dictyostelia</taxon>
        <taxon>Dictyosteliales</taxon>
        <taxon>Raperosteliaceae</taxon>
        <taxon>Tieghemostelium</taxon>
    </lineage>
</organism>
<dbReference type="GO" id="GO:2000042">
    <property type="term" value="P:negative regulation of double-strand break repair via homologous recombination"/>
    <property type="evidence" value="ECO:0007669"/>
    <property type="project" value="TreeGrafter"/>
</dbReference>
<feature type="region of interest" description="Disordered" evidence="1">
    <location>
        <begin position="178"/>
        <end position="200"/>
    </location>
</feature>
<dbReference type="OrthoDB" id="59690at2759"/>
<dbReference type="OMA" id="HISTEYC"/>
<dbReference type="GO" id="GO:0033045">
    <property type="term" value="P:regulation of sister chromatid segregation"/>
    <property type="evidence" value="ECO:0007669"/>
    <property type="project" value="TreeGrafter"/>
</dbReference>
<dbReference type="GO" id="GO:0006281">
    <property type="term" value="P:DNA repair"/>
    <property type="evidence" value="ECO:0007669"/>
    <property type="project" value="TreeGrafter"/>
</dbReference>
<comment type="caution">
    <text evidence="2">The sequence shown here is derived from an EMBL/GenBank/DDBJ whole genome shotgun (WGS) entry which is preliminary data.</text>
</comment>
<dbReference type="Proteomes" id="UP000076078">
    <property type="component" value="Unassembled WGS sequence"/>
</dbReference>
<keyword evidence="3" id="KW-1185">Reference proteome</keyword>
<evidence type="ECO:0000313" key="3">
    <source>
        <dbReference type="Proteomes" id="UP000076078"/>
    </source>
</evidence>
<dbReference type="EMBL" id="LODT01000001">
    <property type="protein sequence ID" value="KYR02572.1"/>
    <property type="molecule type" value="Genomic_DNA"/>
</dbReference>
<name>A0A152A8N7_TIELA</name>
<feature type="region of interest" description="Disordered" evidence="1">
    <location>
        <begin position="226"/>
        <end position="252"/>
    </location>
</feature>
<dbReference type="InParanoid" id="A0A152A8N7"/>
<reference evidence="2 3" key="1">
    <citation type="submission" date="2015-12" db="EMBL/GenBank/DDBJ databases">
        <title>Dictyostelia acquired genes for synthesis and detection of signals that induce cell-type specialization by lateral gene transfer from prokaryotes.</title>
        <authorList>
            <person name="Gloeckner G."/>
            <person name="Schaap P."/>
        </authorList>
    </citation>
    <scope>NUCLEOTIDE SEQUENCE [LARGE SCALE GENOMIC DNA]</scope>
    <source>
        <strain evidence="2 3">TK</strain>
    </source>
</reference>
<dbReference type="InterPro" id="IPR012340">
    <property type="entry name" value="NA-bd_OB-fold"/>
</dbReference>
<dbReference type="PANTHER" id="PTHR33962">
    <property type="entry name" value="RECQ-MEDIATED GENOME INSTABILITY PROTEIN 2 RMI2"/>
    <property type="match status" value="1"/>
</dbReference>
<dbReference type="Gene3D" id="2.40.50.140">
    <property type="entry name" value="Nucleic acid-binding proteins"/>
    <property type="match status" value="1"/>
</dbReference>
<proteinExistence type="predicted"/>
<dbReference type="GO" id="GO:0005829">
    <property type="term" value="C:cytosol"/>
    <property type="evidence" value="ECO:0007669"/>
    <property type="project" value="TreeGrafter"/>
</dbReference>
<accession>A0A152A8N7</accession>
<dbReference type="AlphaFoldDB" id="A0A152A8N7"/>
<sequence>MEYFKVFLSHFDNIYSNEEEKKVEEAVKYYFGKIEIKSVLIQGFVISINEEDGVQIDDSTDTIHISTEYCLSSHHFQIGQYLQLSCEFSENEDSTPFIIVNHIKDLTSLPNRESMWNIEVIHIHKMFYQPLEKSLPNPPHLQSIDIDINNNNNNNNNNEDLNLYEVLEEKQFEVDTIDPVDNSLYERDTNDLENDSFNDIPYDDQYANYINENDNNDNHIHMEYENQNEKQKQEDDEMVDSNNITAGDDSWD</sequence>
<dbReference type="PANTHER" id="PTHR33962:SF1">
    <property type="entry name" value="RECQ-MEDIATED GENOME INSTABILITY PROTEIN 2"/>
    <property type="match status" value="1"/>
</dbReference>
<evidence type="ECO:0000256" key="1">
    <source>
        <dbReference type="SAM" id="MobiDB-lite"/>
    </source>
</evidence>
<dbReference type="Pfam" id="PF16100">
    <property type="entry name" value="RMI2"/>
    <property type="match status" value="1"/>
</dbReference>
<dbReference type="GO" id="GO:0016607">
    <property type="term" value="C:nuclear speck"/>
    <property type="evidence" value="ECO:0007669"/>
    <property type="project" value="TreeGrafter"/>
</dbReference>
<dbReference type="GO" id="GO:0043007">
    <property type="term" value="P:maintenance of rDNA"/>
    <property type="evidence" value="ECO:0007669"/>
    <property type="project" value="TreeGrafter"/>
</dbReference>
<gene>
    <name evidence="2" type="ORF">DLAC_00011</name>
</gene>
<protein>
    <submittedName>
        <fullName evidence="2">Uncharacterized protein</fullName>
    </submittedName>
</protein>